<dbReference type="InterPro" id="IPR056411">
    <property type="entry name" value="CysS_C"/>
</dbReference>
<protein>
    <submittedName>
        <fullName evidence="4">Uncharacterized protein</fullName>
    </submittedName>
</protein>
<accession>A0AAC9HQN4</accession>
<dbReference type="AlphaFoldDB" id="A0AAC9HQN4"/>
<evidence type="ECO:0000256" key="1">
    <source>
        <dbReference type="SAM" id="Phobius"/>
    </source>
</evidence>
<name>A0AAC9HQN4_9PSEU</name>
<dbReference type="Pfam" id="PF23493">
    <property type="entry name" value="CysS_C"/>
    <property type="match status" value="1"/>
</dbReference>
<keyword evidence="5" id="KW-1185">Reference proteome</keyword>
<gene>
    <name evidence="4" type="ORF">TL08_15215</name>
</gene>
<dbReference type="Pfam" id="PF23494">
    <property type="entry name" value="bPH_10"/>
    <property type="match status" value="1"/>
</dbReference>
<feature type="domain" description="Cysteinyl-tRNA ligase anticodon binding" evidence="2">
    <location>
        <begin position="184"/>
        <end position="234"/>
    </location>
</feature>
<dbReference type="Proteomes" id="UP000095210">
    <property type="component" value="Chromosome"/>
</dbReference>
<sequence length="239" mass="26260">MPPTDPAMPGHDRGSVPTVLGLAPGISRLLFFGGPALGLILGSQLPNLLDWATAQRWLPLPGPLTLLAELEGPWPVIGCASACALGAVAIAFIAVHESLRLRISADEIHLEREGRGRTVGRSEVDSVFLDGKHLVVLDHESRQVIREPYDEHPATLARTFRAHGYPWRDEDPHAALFRRWVRDTPELSSAVNAVLAAREIVLEKKAGRDADELRVESARLGVVVRDDGVRQYWRPLVHS</sequence>
<keyword evidence="1" id="KW-0812">Transmembrane</keyword>
<dbReference type="KEGG" id="ahm:TL08_15215"/>
<organism evidence="4 5">
    <name type="scientific">Actinoalloteichus hymeniacidonis</name>
    <dbReference type="NCBI Taxonomy" id="340345"/>
    <lineage>
        <taxon>Bacteria</taxon>
        <taxon>Bacillati</taxon>
        <taxon>Actinomycetota</taxon>
        <taxon>Actinomycetes</taxon>
        <taxon>Pseudonocardiales</taxon>
        <taxon>Pseudonocardiaceae</taxon>
        <taxon>Actinoalloteichus</taxon>
    </lineage>
</organism>
<feature type="transmembrane region" description="Helical" evidence="1">
    <location>
        <begin position="74"/>
        <end position="95"/>
    </location>
</feature>
<evidence type="ECO:0000259" key="3">
    <source>
        <dbReference type="Pfam" id="PF23494"/>
    </source>
</evidence>
<evidence type="ECO:0000313" key="4">
    <source>
        <dbReference type="EMBL" id="AOS63852.1"/>
    </source>
</evidence>
<proteinExistence type="predicted"/>
<keyword evidence="1" id="KW-1133">Transmembrane helix</keyword>
<dbReference type="EMBL" id="CP014859">
    <property type="protein sequence ID" value="AOS63852.1"/>
    <property type="molecule type" value="Genomic_DNA"/>
</dbReference>
<keyword evidence="1" id="KW-0472">Membrane</keyword>
<dbReference type="InterPro" id="IPR057798">
    <property type="entry name" value="PH_YqeB"/>
</dbReference>
<reference evidence="5" key="1">
    <citation type="submission" date="2016-03" db="EMBL/GenBank/DDBJ databases">
        <title>Complete genome sequence of the type strain Actinoalloteichus hymeniacidonis DSM 45092.</title>
        <authorList>
            <person name="Schaffert L."/>
            <person name="Albersmeier A."/>
            <person name="Winkler A."/>
            <person name="Kalinowski J."/>
            <person name="Zotchev S."/>
            <person name="Ruckert C."/>
        </authorList>
    </citation>
    <scope>NUCLEOTIDE SEQUENCE [LARGE SCALE GENOMIC DNA]</scope>
    <source>
        <strain evidence="5">HPA177(T) (DSM 45092(T))</strain>
    </source>
</reference>
<feature type="domain" description="YqeB PH" evidence="3">
    <location>
        <begin position="18"/>
        <end position="168"/>
    </location>
</feature>
<evidence type="ECO:0000259" key="2">
    <source>
        <dbReference type="Pfam" id="PF23493"/>
    </source>
</evidence>
<evidence type="ECO:0000313" key="5">
    <source>
        <dbReference type="Proteomes" id="UP000095210"/>
    </source>
</evidence>
<dbReference type="RefSeq" id="WP_157421098.1">
    <property type="nucleotide sequence ID" value="NZ_CP014859.1"/>
</dbReference>